<keyword evidence="3" id="KW-1185">Reference proteome</keyword>
<feature type="domain" description="DNA binding HTH" evidence="1">
    <location>
        <begin position="8"/>
        <end position="39"/>
    </location>
</feature>
<dbReference type="SUPFAM" id="SSF46689">
    <property type="entry name" value="Homeodomain-like"/>
    <property type="match status" value="1"/>
</dbReference>
<dbReference type="Proteomes" id="UP000316304">
    <property type="component" value="Unassembled WGS sequence"/>
</dbReference>
<name>A0A5C6CG03_9BACT</name>
<dbReference type="RefSeq" id="WP_146595638.1">
    <property type="nucleotide sequence ID" value="NZ_SJPT01000005.1"/>
</dbReference>
<dbReference type="InterPro" id="IPR009057">
    <property type="entry name" value="Homeodomain-like_sf"/>
</dbReference>
<dbReference type="InterPro" id="IPR002197">
    <property type="entry name" value="HTH_Fis"/>
</dbReference>
<evidence type="ECO:0000259" key="1">
    <source>
        <dbReference type="Pfam" id="PF02954"/>
    </source>
</evidence>
<organism evidence="2 3">
    <name type="scientific">Novipirellula galeiformis</name>
    <dbReference type="NCBI Taxonomy" id="2528004"/>
    <lineage>
        <taxon>Bacteria</taxon>
        <taxon>Pseudomonadati</taxon>
        <taxon>Planctomycetota</taxon>
        <taxon>Planctomycetia</taxon>
        <taxon>Pirellulales</taxon>
        <taxon>Pirellulaceae</taxon>
        <taxon>Novipirellula</taxon>
    </lineage>
</organism>
<dbReference type="AlphaFoldDB" id="A0A5C6CG03"/>
<evidence type="ECO:0000313" key="3">
    <source>
        <dbReference type="Proteomes" id="UP000316304"/>
    </source>
</evidence>
<dbReference type="EMBL" id="SJPT01000005">
    <property type="protein sequence ID" value="TWU22474.1"/>
    <property type="molecule type" value="Genomic_DNA"/>
</dbReference>
<accession>A0A5C6CG03</accession>
<evidence type="ECO:0000313" key="2">
    <source>
        <dbReference type="EMBL" id="TWU22474.1"/>
    </source>
</evidence>
<gene>
    <name evidence="2" type="ORF">Pla52o_35300</name>
</gene>
<dbReference type="Gene3D" id="1.10.10.60">
    <property type="entry name" value="Homeodomain-like"/>
    <property type="match status" value="1"/>
</dbReference>
<proteinExistence type="predicted"/>
<dbReference type="Pfam" id="PF02954">
    <property type="entry name" value="HTH_8"/>
    <property type="match status" value="1"/>
</dbReference>
<comment type="caution">
    <text evidence="2">The sequence shown here is derived from an EMBL/GenBank/DDBJ whole genome shotgun (WGS) entry which is preliminary data.</text>
</comment>
<protein>
    <submittedName>
        <fullName evidence="2">Bacterial regulatory protein, Fis family</fullName>
    </submittedName>
</protein>
<dbReference type="GO" id="GO:0043565">
    <property type="term" value="F:sequence-specific DNA binding"/>
    <property type="evidence" value="ECO:0007669"/>
    <property type="project" value="InterPro"/>
</dbReference>
<sequence>MKATDEDIAAALELCGGVISDAAECLGMSRRQVHRRVKRSKSLRAVIEDSGEGMKDVAERGLFAAIRNGDPWAIRFFLGRKAKDRGYTTRQEIDADVHNTGTGGVTIFLPDNGRD</sequence>
<reference evidence="2 3" key="1">
    <citation type="submission" date="2019-02" db="EMBL/GenBank/DDBJ databases">
        <title>Deep-cultivation of Planctomycetes and their phenomic and genomic characterization uncovers novel biology.</title>
        <authorList>
            <person name="Wiegand S."/>
            <person name="Jogler M."/>
            <person name="Boedeker C."/>
            <person name="Pinto D."/>
            <person name="Vollmers J."/>
            <person name="Rivas-Marin E."/>
            <person name="Kohn T."/>
            <person name="Peeters S.H."/>
            <person name="Heuer A."/>
            <person name="Rast P."/>
            <person name="Oberbeckmann S."/>
            <person name="Bunk B."/>
            <person name="Jeske O."/>
            <person name="Meyerdierks A."/>
            <person name="Storesund J.E."/>
            <person name="Kallscheuer N."/>
            <person name="Luecker S."/>
            <person name="Lage O.M."/>
            <person name="Pohl T."/>
            <person name="Merkel B.J."/>
            <person name="Hornburger P."/>
            <person name="Mueller R.-W."/>
            <person name="Bruemmer F."/>
            <person name="Labrenz M."/>
            <person name="Spormann A.M."/>
            <person name="Op Den Camp H."/>
            <person name="Overmann J."/>
            <person name="Amann R."/>
            <person name="Jetten M.S.M."/>
            <person name="Mascher T."/>
            <person name="Medema M.H."/>
            <person name="Devos D.P."/>
            <person name="Kaster A.-K."/>
            <person name="Ovreas L."/>
            <person name="Rohde M."/>
            <person name="Galperin M.Y."/>
            <person name="Jogler C."/>
        </authorList>
    </citation>
    <scope>NUCLEOTIDE SEQUENCE [LARGE SCALE GENOMIC DNA]</scope>
    <source>
        <strain evidence="2 3">Pla52o</strain>
    </source>
</reference>